<name>A0A2N3PXN6_9PROT</name>
<keyword evidence="1 3" id="KW-0597">Phosphoprotein</keyword>
<gene>
    <name evidence="6" type="ORF">CWS72_08240</name>
</gene>
<dbReference type="GO" id="GO:0000160">
    <property type="term" value="P:phosphorelay signal transduction system"/>
    <property type="evidence" value="ECO:0007669"/>
    <property type="project" value="InterPro"/>
</dbReference>
<proteinExistence type="predicted"/>
<evidence type="ECO:0000259" key="4">
    <source>
        <dbReference type="PROSITE" id="PS50043"/>
    </source>
</evidence>
<evidence type="ECO:0000313" key="6">
    <source>
        <dbReference type="EMBL" id="PKU25172.1"/>
    </source>
</evidence>
<dbReference type="InterPro" id="IPR036388">
    <property type="entry name" value="WH-like_DNA-bd_sf"/>
</dbReference>
<dbReference type="RefSeq" id="WP_101250099.1">
    <property type="nucleotide sequence ID" value="NZ_PIUM01000006.1"/>
</dbReference>
<dbReference type="Gene3D" id="3.40.50.2300">
    <property type="match status" value="1"/>
</dbReference>
<dbReference type="Pfam" id="PF00196">
    <property type="entry name" value="GerE"/>
    <property type="match status" value="1"/>
</dbReference>
<feature type="domain" description="Response regulatory" evidence="5">
    <location>
        <begin position="6"/>
        <end position="121"/>
    </location>
</feature>
<evidence type="ECO:0000256" key="1">
    <source>
        <dbReference type="ARBA" id="ARBA00022553"/>
    </source>
</evidence>
<feature type="modified residue" description="4-aspartylphosphate" evidence="3">
    <location>
        <position position="56"/>
    </location>
</feature>
<dbReference type="SUPFAM" id="SSF52172">
    <property type="entry name" value="CheY-like"/>
    <property type="match status" value="1"/>
</dbReference>
<keyword evidence="7" id="KW-1185">Reference proteome</keyword>
<dbReference type="PROSITE" id="PS50043">
    <property type="entry name" value="HTH_LUXR_2"/>
    <property type="match status" value="1"/>
</dbReference>
<accession>A0A2N3PXN6</accession>
<dbReference type="PANTHER" id="PTHR43214:SF43">
    <property type="entry name" value="TWO-COMPONENT RESPONSE REGULATOR"/>
    <property type="match status" value="1"/>
</dbReference>
<dbReference type="AlphaFoldDB" id="A0A2N3PXN6"/>
<reference evidence="7" key="1">
    <citation type="submission" date="2017-12" db="EMBL/GenBank/DDBJ databases">
        <title>Draft genome sequence of Telmatospirillum siberiense 26-4b1T, an acidotolerant peatland alphaproteobacterium potentially involved in sulfur cycling.</title>
        <authorList>
            <person name="Hausmann B."/>
            <person name="Pjevac P."/>
            <person name="Schreck K."/>
            <person name="Herbold C.W."/>
            <person name="Daims H."/>
            <person name="Wagner M."/>
            <person name="Pester M."/>
            <person name="Loy A."/>
        </authorList>
    </citation>
    <scope>NUCLEOTIDE SEQUENCE [LARGE SCALE GENOMIC DNA]</scope>
    <source>
        <strain evidence="7">26-4b1</strain>
    </source>
</reference>
<dbReference type="EMBL" id="PIUM01000006">
    <property type="protein sequence ID" value="PKU25172.1"/>
    <property type="molecule type" value="Genomic_DNA"/>
</dbReference>
<dbReference type="InterPro" id="IPR011006">
    <property type="entry name" value="CheY-like_superfamily"/>
</dbReference>
<dbReference type="InterPro" id="IPR001789">
    <property type="entry name" value="Sig_transdc_resp-reg_receiver"/>
</dbReference>
<dbReference type="GO" id="GO:0006355">
    <property type="term" value="P:regulation of DNA-templated transcription"/>
    <property type="evidence" value="ECO:0007669"/>
    <property type="project" value="InterPro"/>
</dbReference>
<dbReference type="GO" id="GO:0003677">
    <property type="term" value="F:DNA binding"/>
    <property type="evidence" value="ECO:0007669"/>
    <property type="project" value="UniProtKB-KW"/>
</dbReference>
<feature type="domain" description="HTH luxR-type" evidence="4">
    <location>
        <begin position="144"/>
        <end position="209"/>
    </location>
</feature>
<dbReference type="OrthoDB" id="9808843at2"/>
<evidence type="ECO:0000256" key="3">
    <source>
        <dbReference type="PROSITE-ProRule" id="PRU00169"/>
    </source>
</evidence>
<dbReference type="Gene3D" id="1.10.10.10">
    <property type="entry name" value="Winged helix-like DNA-binding domain superfamily/Winged helix DNA-binding domain"/>
    <property type="match status" value="1"/>
</dbReference>
<evidence type="ECO:0000259" key="5">
    <source>
        <dbReference type="PROSITE" id="PS50110"/>
    </source>
</evidence>
<dbReference type="InterPro" id="IPR016032">
    <property type="entry name" value="Sig_transdc_resp-reg_C-effctor"/>
</dbReference>
<dbReference type="PANTHER" id="PTHR43214">
    <property type="entry name" value="TWO-COMPONENT RESPONSE REGULATOR"/>
    <property type="match status" value="1"/>
</dbReference>
<dbReference type="InterPro" id="IPR039420">
    <property type="entry name" value="WalR-like"/>
</dbReference>
<protein>
    <submittedName>
        <fullName evidence="6">DNA-binding response regulator</fullName>
    </submittedName>
</protein>
<dbReference type="Proteomes" id="UP000233293">
    <property type="component" value="Unassembled WGS sequence"/>
</dbReference>
<keyword evidence="2 6" id="KW-0238">DNA-binding</keyword>
<dbReference type="SMART" id="SM00421">
    <property type="entry name" value="HTH_LUXR"/>
    <property type="match status" value="1"/>
</dbReference>
<evidence type="ECO:0000256" key="2">
    <source>
        <dbReference type="ARBA" id="ARBA00023125"/>
    </source>
</evidence>
<dbReference type="Pfam" id="PF00072">
    <property type="entry name" value="Response_reg"/>
    <property type="match status" value="1"/>
</dbReference>
<organism evidence="6 7">
    <name type="scientific">Telmatospirillum siberiense</name>
    <dbReference type="NCBI Taxonomy" id="382514"/>
    <lineage>
        <taxon>Bacteria</taxon>
        <taxon>Pseudomonadati</taxon>
        <taxon>Pseudomonadota</taxon>
        <taxon>Alphaproteobacteria</taxon>
        <taxon>Rhodospirillales</taxon>
        <taxon>Rhodospirillaceae</taxon>
        <taxon>Telmatospirillum</taxon>
    </lineage>
</organism>
<dbReference type="SMART" id="SM00448">
    <property type="entry name" value="REC"/>
    <property type="match status" value="1"/>
</dbReference>
<sequence>MPEKKRVLLIDDHAVVRAGCRMLLEGWGGLEVVEAASASEALRLMSEVAPALVLLDLNLPDGTGLDLIAPLLALDSGVRILVFSMHEDAAHATRAMERGAHGYVTKSDDPETIVEAAATVLGGAPYLSRPVAQKLALAGVGGMSRHPLAGLTRRERAVFDLFGQGKTLSEIAAQLDVSYKTVANTCSQLKTRLHVSNSAELMRLAIENGR</sequence>
<dbReference type="PROSITE" id="PS50110">
    <property type="entry name" value="RESPONSE_REGULATORY"/>
    <property type="match status" value="1"/>
</dbReference>
<dbReference type="SUPFAM" id="SSF46894">
    <property type="entry name" value="C-terminal effector domain of the bipartite response regulators"/>
    <property type="match status" value="1"/>
</dbReference>
<dbReference type="InterPro" id="IPR058245">
    <property type="entry name" value="NreC/VraR/RcsB-like_REC"/>
</dbReference>
<dbReference type="PRINTS" id="PR00038">
    <property type="entry name" value="HTHLUXR"/>
</dbReference>
<evidence type="ECO:0000313" key="7">
    <source>
        <dbReference type="Proteomes" id="UP000233293"/>
    </source>
</evidence>
<dbReference type="CDD" id="cd06170">
    <property type="entry name" value="LuxR_C_like"/>
    <property type="match status" value="1"/>
</dbReference>
<dbReference type="InterPro" id="IPR000792">
    <property type="entry name" value="Tscrpt_reg_LuxR_C"/>
</dbReference>
<comment type="caution">
    <text evidence="6">The sequence shown here is derived from an EMBL/GenBank/DDBJ whole genome shotgun (WGS) entry which is preliminary data.</text>
</comment>
<dbReference type="CDD" id="cd17535">
    <property type="entry name" value="REC_NarL-like"/>
    <property type="match status" value="1"/>
</dbReference>